<name>A0A3P5WWJ3_9RHOB</name>
<dbReference type="RefSeq" id="WP_233352100.1">
    <property type="nucleotide sequence ID" value="NZ_UXAW01000033.1"/>
</dbReference>
<keyword evidence="3" id="KW-1185">Reference proteome</keyword>
<proteinExistence type="predicted"/>
<dbReference type="SUPFAM" id="SSF53098">
    <property type="entry name" value="Ribonuclease H-like"/>
    <property type="match status" value="1"/>
</dbReference>
<feature type="domain" description="Exonuclease" evidence="1">
    <location>
        <begin position="16"/>
        <end position="180"/>
    </location>
</feature>
<dbReference type="InterPro" id="IPR036397">
    <property type="entry name" value="RNaseH_sf"/>
</dbReference>
<dbReference type="InterPro" id="IPR013520">
    <property type="entry name" value="Ribonucl_H"/>
</dbReference>
<dbReference type="Gene3D" id="3.30.420.10">
    <property type="entry name" value="Ribonuclease H-like superfamily/Ribonuclease H"/>
    <property type="match status" value="1"/>
</dbReference>
<dbReference type="PANTHER" id="PTHR30231">
    <property type="entry name" value="DNA POLYMERASE III SUBUNIT EPSILON"/>
    <property type="match status" value="1"/>
</dbReference>
<evidence type="ECO:0000259" key="1">
    <source>
        <dbReference type="SMART" id="SM00479"/>
    </source>
</evidence>
<dbReference type="Proteomes" id="UP000277498">
    <property type="component" value="Unassembled WGS sequence"/>
</dbReference>
<evidence type="ECO:0000313" key="2">
    <source>
        <dbReference type="EMBL" id="VDC20377.1"/>
    </source>
</evidence>
<dbReference type="EMBL" id="UXAW01000033">
    <property type="protein sequence ID" value="VDC20377.1"/>
    <property type="molecule type" value="Genomic_DNA"/>
</dbReference>
<dbReference type="GO" id="GO:0008408">
    <property type="term" value="F:3'-5' exonuclease activity"/>
    <property type="evidence" value="ECO:0007669"/>
    <property type="project" value="TreeGrafter"/>
</dbReference>
<gene>
    <name evidence="2" type="ORF">XINFAN_00463</name>
</gene>
<dbReference type="AlphaFoldDB" id="A0A3P5WWJ3"/>
<sequence>MTTIAALPPFPDRPFRFFALDVETANNERGSICQIGVACVDLNGRIETWVSYIDPGPLRWTCTFVHGITARTVAGAPGFAAAMAVLGPRLAGQTVYQHSGFDQRAVDAACDREGLPRPSWRWRDSVLVARRAWPELRGNGGHGLASLKSHLGLSFTHHDAGEDARASAEIVLRAEMPLFAPRGGMVEESVELIEDFPGSVAG</sequence>
<accession>A0A3P5WWJ3</accession>
<dbReference type="GO" id="GO:0006259">
    <property type="term" value="P:DNA metabolic process"/>
    <property type="evidence" value="ECO:0007669"/>
    <property type="project" value="UniProtKB-ARBA"/>
</dbReference>
<protein>
    <submittedName>
        <fullName evidence="2">DNA polymerase III subunit epsilon</fullName>
    </submittedName>
</protein>
<dbReference type="SMART" id="SM00479">
    <property type="entry name" value="EXOIII"/>
    <property type="match status" value="1"/>
</dbReference>
<evidence type="ECO:0000313" key="3">
    <source>
        <dbReference type="Proteomes" id="UP000277498"/>
    </source>
</evidence>
<dbReference type="GO" id="GO:0003676">
    <property type="term" value="F:nucleic acid binding"/>
    <property type="evidence" value="ECO:0007669"/>
    <property type="project" value="InterPro"/>
</dbReference>
<dbReference type="GO" id="GO:0005829">
    <property type="term" value="C:cytosol"/>
    <property type="evidence" value="ECO:0007669"/>
    <property type="project" value="TreeGrafter"/>
</dbReference>
<dbReference type="InterPro" id="IPR012337">
    <property type="entry name" value="RNaseH-like_sf"/>
</dbReference>
<dbReference type="PANTHER" id="PTHR30231:SF42">
    <property type="entry name" value="EXONUCLEASE"/>
    <property type="match status" value="1"/>
</dbReference>
<organism evidence="2 3">
    <name type="scientific">Pseudogemmobacter humi</name>
    <dbReference type="NCBI Taxonomy" id="2483812"/>
    <lineage>
        <taxon>Bacteria</taxon>
        <taxon>Pseudomonadati</taxon>
        <taxon>Pseudomonadota</taxon>
        <taxon>Alphaproteobacteria</taxon>
        <taxon>Rhodobacterales</taxon>
        <taxon>Paracoccaceae</taxon>
        <taxon>Pseudogemmobacter</taxon>
    </lineage>
</organism>
<dbReference type="Pfam" id="PF00929">
    <property type="entry name" value="RNase_T"/>
    <property type="match status" value="1"/>
</dbReference>
<reference evidence="2 3" key="1">
    <citation type="submission" date="2018-11" db="EMBL/GenBank/DDBJ databases">
        <authorList>
            <person name="Criscuolo A."/>
        </authorList>
    </citation>
    <scope>NUCLEOTIDE SEQUENCE [LARGE SCALE GENOMIC DNA]</scope>
    <source>
        <strain evidence="2">ACIP111625</strain>
    </source>
</reference>